<organism evidence="1 2">
    <name type="scientific">Ridgeia piscesae</name>
    <name type="common">Tubeworm</name>
    <dbReference type="NCBI Taxonomy" id="27915"/>
    <lineage>
        <taxon>Eukaryota</taxon>
        <taxon>Metazoa</taxon>
        <taxon>Spiralia</taxon>
        <taxon>Lophotrochozoa</taxon>
        <taxon>Annelida</taxon>
        <taxon>Polychaeta</taxon>
        <taxon>Sedentaria</taxon>
        <taxon>Canalipalpata</taxon>
        <taxon>Sabellida</taxon>
        <taxon>Siboglinidae</taxon>
        <taxon>Ridgeia</taxon>
    </lineage>
</organism>
<proteinExistence type="predicted"/>
<evidence type="ECO:0000313" key="1">
    <source>
        <dbReference type="EMBL" id="KAK2181564.1"/>
    </source>
</evidence>
<keyword evidence="2" id="KW-1185">Reference proteome</keyword>
<comment type="caution">
    <text evidence="1">The sequence shown here is derived from an EMBL/GenBank/DDBJ whole genome shotgun (WGS) entry which is preliminary data.</text>
</comment>
<evidence type="ECO:0000313" key="2">
    <source>
        <dbReference type="Proteomes" id="UP001209878"/>
    </source>
</evidence>
<dbReference type="EMBL" id="JAODUO010000392">
    <property type="protein sequence ID" value="KAK2181564.1"/>
    <property type="molecule type" value="Genomic_DNA"/>
</dbReference>
<dbReference type="AlphaFoldDB" id="A0AAD9L1C5"/>
<dbReference type="Proteomes" id="UP001209878">
    <property type="component" value="Unassembled WGS sequence"/>
</dbReference>
<reference evidence="1" key="1">
    <citation type="journal article" date="2023" name="Mol. Biol. Evol.">
        <title>Third-Generation Sequencing Reveals the Adaptive Role of the Epigenome in Three Deep-Sea Polychaetes.</title>
        <authorList>
            <person name="Perez M."/>
            <person name="Aroh O."/>
            <person name="Sun Y."/>
            <person name="Lan Y."/>
            <person name="Juniper S.K."/>
            <person name="Young C.R."/>
            <person name="Angers B."/>
            <person name="Qian P.Y."/>
        </authorList>
    </citation>
    <scope>NUCLEOTIDE SEQUENCE</scope>
    <source>
        <strain evidence="1">R07B-5</strain>
    </source>
</reference>
<name>A0AAD9L1C5_RIDPI</name>
<protein>
    <submittedName>
        <fullName evidence="1">Uncharacterized protein</fullName>
    </submittedName>
</protein>
<sequence>MEDSTTRQFTRCCHHSISCGNGSTLQDIVVARPVQLRSCCMCNGCCNAGPVDEMFIRCTHNDVNWQFSDVSHIYKDSCRCNLVSLPHYCFCKRLPSVARISGCGTVPVAMVNKQRLLRRFSISCSIRPVLLRHCWRTLSVSGCSSQTLFFAAWF</sequence>
<accession>A0AAD9L1C5</accession>
<gene>
    <name evidence="1" type="ORF">NP493_393g03028</name>
</gene>